<dbReference type="InterPro" id="IPR015001">
    <property type="entry name" value="DUF1850"/>
</dbReference>
<evidence type="ECO:0008006" key="4">
    <source>
        <dbReference type="Google" id="ProtNLM"/>
    </source>
</evidence>
<dbReference type="RefSeq" id="WP_051682488.1">
    <property type="nucleotide sequence ID" value="NZ_JMKI01000002.1"/>
</dbReference>
<name>A0A073J6Y4_9BACT</name>
<reference evidence="2 3" key="1">
    <citation type="submission" date="2014-04" db="EMBL/GenBank/DDBJ databases">
        <title>Draft Genome Sequence of Synergistes jonesii.</title>
        <authorList>
            <person name="Coil D.A."/>
            <person name="Eisen J.A."/>
            <person name="Holland-Moritz H.E."/>
        </authorList>
    </citation>
    <scope>NUCLEOTIDE SEQUENCE [LARGE SCALE GENOMIC DNA]</scope>
    <source>
        <strain evidence="2 3">78-1</strain>
    </source>
</reference>
<accession>A0A073J6Y4</accession>
<sequence>MNRKAFAALFILLTLPAAFFAAAQGWRADNLSILDKAGKIIFSAPVPFGFRFTTSYIHSVERTPVEDEYALCGGRLWVWQERVKSSNAGMPCLKPEHGLYISTPEWMIFQGGRESWERFFLRVGNEEFGRNKLRMPPFGETELFKRLPEERLTIAASADAIANSRTTGIKALFGKKPSEN</sequence>
<keyword evidence="1" id="KW-0732">Signal</keyword>
<dbReference type="eggNOG" id="COG4729">
    <property type="taxonomic scope" value="Bacteria"/>
</dbReference>
<gene>
    <name evidence="2" type="ORF">EH55_01475</name>
</gene>
<dbReference type="Pfam" id="PF08905">
    <property type="entry name" value="DUF1850"/>
    <property type="match status" value="1"/>
</dbReference>
<organism evidence="2 3">
    <name type="scientific">Synergistes jonesii</name>
    <dbReference type="NCBI Taxonomy" id="2754"/>
    <lineage>
        <taxon>Bacteria</taxon>
        <taxon>Thermotogati</taxon>
        <taxon>Synergistota</taxon>
        <taxon>Synergistia</taxon>
        <taxon>Synergistales</taxon>
        <taxon>Synergistaceae</taxon>
        <taxon>Synergistes</taxon>
    </lineage>
</organism>
<feature type="signal peptide" evidence="1">
    <location>
        <begin position="1"/>
        <end position="23"/>
    </location>
</feature>
<dbReference type="AlphaFoldDB" id="A0A073J6Y4"/>
<dbReference type="OrthoDB" id="5446at2"/>
<proteinExistence type="predicted"/>
<dbReference type="EMBL" id="JMKI01000002">
    <property type="protein sequence ID" value="KEJ93472.1"/>
    <property type="molecule type" value="Genomic_DNA"/>
</dbReference>
<feature type="chain" id="PRO_5001691844" description="DUF1850 domain-containing protein" evidence="1">
    <location>
        <begin position="24"/>
        <end position="180"/>
    </location>
</feature>
<comment type="caution">
    <text evidence="2">The sequence shown here is derived from an EMBL/GenBank/DDBJ whole genome shotgun (WGS) entry which is preliminary data.</text>
</comment>
<evidence type="ECO:0000313" key="3">
    <source>
        <dbReference type="Proteomes" id="UP000027665"/>
    </source>
</evidence>
<evidence type="ECO:0000313" key="2">
    <source>
        <dbReference type="EMBL" id="KEJ93472.1"/>
    </source>
</evidence>
<evidence type="ECO:0000256" key="1">
    <source>
        <dbReference type="SAM" id="SignalP"/>
    </source>
</evidence>
<keyword evidence="3" id="KW-1185">Reference proteome</keyword>
<dbReference type="Proteomes" id="UP000027665">
    <property type="component" value="Unassembled WGS sequence"/>
</dbReference>
<protein>
    <recommendedName>
        <fullName evidence="4">DUF1850 domain-containing protein</fullName>
    </recommendedName>
</protein>
<dbReference type="GeneID" id="90984746"/>